<dbReference type="OrthoDB" id="74134at2759"/>
<dbReference type="AlphaFoldDB" id="T0SIJ0"/>
<dbReference type="RefSeq" id="XP_008604175.1">
    <property type="nucleotide sequence ID" value="XM_008605953.1"/>
</dbReference>
<protein>
    <submittedName>
        <fullName evidence="1">Uncharacterized protein</fullName>
    </submittedName>
</protein>
<name>T0SIJ0_SAPDV</name>
<proteinExistence type="predicted"/>
<sequence length="138" mass="15068">MPSQVYHNSTHPCRCIVSNAAGVGPRPSARTCLTLRMMMRTKNDLPDTTGVFVSGALFTMDESEIETLEAMGAFLASLHETNGFLVTLNTQVVALSHELAKAERNLSALSIPFRSTMYEVAMREEQLAAAYSTNSPKL</sequence>
<accession>T0SIJ0</accession>
<organism evidence="1 2">
    <name type="scientific">Saprolegnia diclina (strain VS20)</name>
    <dbReference type="NCBI Taxonomy" id="1156394"/>
    <lineage>
        <taxon>Eukaryota</taxon>
        <taxon>Sar</taxon>
        <taxon>Stramenopiles</taxon>
        <taxon>Oomycota</taxon>
        <taxon>Saprolegniomycetes</taxon>
        <taxon>Saprolegniales</taxon>
        <taxon>Saprolegniaceae</taxon>
        <taxon>Saprolegnia</taxon>
    </lineage>
</organism>
<reference evidence="1 2" key="1">
    <citation type="submission" date="2012-04" db="EMBL/GenBank/DDBJ databases">
        <title>The Genome Sequence of Saprolegnia declina VS20.</title>
        <authorList>
            <consortium name="The Broad Institute Genome Sequencing Platform"/>
            <person name="Russ C."/>
            <person name="Nusbaum C."/>
            <person name="Tyler B."/>
            <person name="van West P."/>
            <person name="Dieguez-Uribeondo J."/>
            <person name="de Bruijn I."/>
            <person name="Tripathy S."/>
            <person name="Jiang R."/>
            <person name="Young S.K."/>
            <person name="Zeng Q."/>
            <person name="Gargeya S."/>
            <person name="Fitzgerald M."/>
            <person name="Haas B."/>
            <person name="Abouelleil A."/>
            <person name="Alvarado L."/>
            <person name="Arachchi H.M."/>
            <person name="Berlin A."/>
            <person name="Chapman S.B."/>
            <person name="Goldberg J."/>
            <person name="Griggs A."/>
            <person name="Gujja S."/>
            <person name="Hansen M."/>
            <person name="Howarth C."/>
            <person name="Imamovic A."/>
            <person name="Larimer J."/>
            <person name="McCowen C."/>
            <person name="Montmayeur A."/>
            <person name="Murphy C."/>
            <person name="Neiman D."/>
            <person name="Pearson M."/>
            <person name="Priest M."/>
            <person name="Roberts A."/>
            <person name="Saif S."/>
            <person name="Shea T."/>
            <person name="Sisk P."/>
            <person name="Sykes S."/>
            <person name="Wortman J."/>
            <person name="Nusbaum C."/>
            <person name="Birren B."/>
        </authorList>
    </citation>
    <scope>NUCLEOTIDE SEQUENCE [LARGE SCALE GENOMIC DNA]</scope>
    <source>
        <strain evidence="1 2">VS20</strain>
    </source>
</reference>
<dbReference type="GeneID" id="19941202"/>
<evidence type="ECO:0000313" key="1">
    <source>
        <dbReference type="EMBL" id="EQC42752.1"/>
    </source>
</evidence>
<dbReference type="VEuPathDB" id="FungiDB:SDRG_00475"/>
<dbReference type="EMBL" id="JH767132">
    <property type="protein sequence ID" value="EQC42752.1"/>
    <property type="molecule type" value="Genomic_DNA"/>
</dbReference>
<dbReference type="Proteomes" id="UP000030762">
    <property type="component" value="Unassembled WGS sequence"/>
</dbReference>
<dbReference type="InParanoid" id="T0SIJ0"/>
<evidence type="ECO:0000313" key="2">
    <source>
        <dbReference type="Proteomes" id="UP000030762"/>
    </source>
</evidence>
<keyword evidence="2" id="KW-1185">Reference proteome</keyword>
<gene>
    <name evidence="1" type="ORF">SDRG_00475</name>
</gene>